<name>A0A7X6M1B9_9NOCA</name>
<dbReference type="AlphaFoldDB" id="A0A7X6M1B9"/>
<protein>
    <submittedName>
        <fullName evidence="2">Nuclear transport factor 2 family protein</fullName>
    </submittedName>
</protein>
<evidence type="ECO:0000313" key="3">
    <source>
        <dbReference type="Proteomes" id="UP000523447"/>
    </source>
</evidence>
<dbReference type="InterPro" id="IPR032710">
    <property type="entry name" value="NTF2-like_dom_sf"/>
</dbReference>
<proteinExistence type="predicted"/>
<reference evidence="2 3" key="1">
    <citation type="submission" date="2020-04" db="EMBL/GenBank/DDBJ databases">
        <title>MicrobeNet Type strains.</title>
        <authorList>
            <person name="Nicholson A.C."/>
        </authorList>
    </citation>
    <scope>NUCLEOTIDE SEQUENCE [LARGE SCALE GENOMIC DNA]</scope>
    <source>
        <strain evidence="2 3">DSM 44445</strain>
    </source>
</reference>
<accession>A0A7X6M1B9</accession>
<comment type="caution">
    <text evidence="2">The sequence shown here is derived from an EMBL/GenBank/DDBJ whole genome shotgun (WGS) entry which is preliminary data.</text>
</comment>
<dbReference type="Gene3D" id="3.10.450.50">
    <property type="match status" value="1"/>
</dbReference>
<organism evidence="2 3">
    <name type="scientific">Nocardia veterana</name>
    <dbReference type="NCBI Taxonomy" id="132249"/>
    <lineage>
        <taxon>Bacteria</taxon>
        <taxon>Bacillati</taxon>
        <taxon>Actinomycetota</taxon>
        <taxon>Actinomycetes</taxon>
        <taxon>Mycobacteriales</taxon>
        <taxon>Nocardiaceae</taxon>
        <taxon>Nocardia</taxon>
    </lineage>
</organism>
<feature type="domain" description="SnoaL-like" evidence="1">
    <location>
        <begin position="23"/>
        <end position="149"/>
    </location>
</feature>
<dbReference type="InterPro" id="IPR037401">
    <property type="entry name" value="SnoaL-like"/>
</dbReference>
<keyword evidence="3" id="KW-1185">Reference proteome</keyword>
<gene>
    <name evidence="2" type="ORF">HGA07_18410</name>
</gene>
<dbReference type="Pfam" id="PF13577">
    <property type="entry name" value="SnoaL_4"/>
    <property type="match status" value="1"/>
</dbReference>
<dbReference type="EMBL" id="JAAXPE010000019">
    <property type="protein sequence ID" value="NKY87595.1"/>
    <property type="molecule type" value="Genomic_DNA"/>
</dbReference>
<evidence type="ECO:0000259" key="1">
    <source>
        <dbReference type="Pfam" id="PF13577"/>
    </source>
</evidence>
<sequence>MTDVTSAGDECPAQPGVSLADVQQLKDIEEIKQLKARYFRFLDLHWWPELRDLFTDDAVFEIGESTSSPKTPEEFVASVGRHLNEATSVHHGHMPEIRIVGTETAHGIWAMFDAVEPSARSGYPVLTGYGHYTESYRKVDGRWRIARLRLTRLKRSVDSIVVEGATVDGRRPFIEPW</sequence>
<dbReference type="CDD" id="cd00531">
    <property type="entry name" value="NTF2_like"/>
    <property type="match status" value="1"/>
</dbReference>
<dbReference type="Proteomes" id="UP000523447">
    <property type="component" value="Unassembled WGS sequence"/>
</dbReference>
<dbReference type="SUPFAM" id="SSF54427">
    <property type="entry name" value="NTF2-like"/>
    <property type="match status" value="1"/>
</dbReference>
<evidence type="ECO:0000313" key="2">
    <source>
        <dbReference type="EMBL" id="NKY87595.1"/>
    </source>
</evidence>
<dbReference type="RefSeq" id="WP_051032243.1">
    <property type="nucleotide sequence ID" value="NZ_CAWPHS010000011.1"/>
</dbReference>